<keyword evidence="7" id="KW-1185">Reference proteome</keyword>
<evidence type="ECO:0000313" key="6">
    <source>
        <dbReference type="EMBL" id="TMW67627.1"/>
    </source>
</evidence>
<feature type="disulfide bond" evidence="4">
    <location>
        <begin position="224"/>
        <end position="233"/>
    </location>
</feature>
<dbReference type="PROSITE" id="PS01186">
    <property type="entry name" value="EGF_2"/>
    <property type="match status" value="2"/>
</dbReference>
<evidence type="ECO:0000256" key="3">
    <source>
        <dbReference type="ARBA" id="ARBA00023157"/>
    </source>
</evidence>
<name>A0A8K1CPX8_PYTOL</name>
<sequence>MLANCNGHGRCNTATKTCTCFEGYGAATDVAVYKAPDCSQRVCPAGPSWGGIPTDETVAHALAECSDMGVCDRSSGQCKCYRGYEGSACQRSTCLNGCSGHGRCVSMREMATITSAFPLSPAATYEGAEDTTTWDQNRIFGCLCDSSWAVGLGSGQRQQSEWFGPDCSLLRCPTGDDPLTAVDETDCNGKTATDSTSVGQPGNRCHVDCANRGICDYTSGTCMCFSGFYGSNCASLSPVKT</sequence>
<dbReference type="Pfam" id="PF23106">
    <property type="entry name" value="EGF_Teneurin"/>
    <property type="match status" value="1"/>
</dbReference>
<keyword evidence="3 4" id="KW-1015">Disulfide bond</keyword>
<dbReference type="Proteomes" id="UP000794436">
    <property type="component" value="Unassembled WGS sequence"/>
</dbReference>
<dbReference type="PRINTS" id="PR00011">
    <property type="entry name" value="EGFLAMININ"/>
</dbReference>
<dbReference type="SMART" id="SM00181">
    <property type="entry name" value="EGF"/>
    <property type="match status" value="2"/>
</dbReference>
<dbReference type="OrthoDB" id="18487at2759"/>
<dbReference type="Pfam" id="PF07974">
    <property type="entry name" value="EGF_2"/>
    <property type="match status" value="1"/>
</dbReference>
<evidence type="ECO:0000256" key="1">
    <source>
        <dbReference type="ARBA" id="ARBA00022536"/>
    </source>
</evidence>
<evidence type="ECO:0000256" key="4">
    <source>
        <dbReference type="PROSITE-ProRule" id="PRU00076"/>
    </source>
</evidence>
<dbReference type="PROSITE" id="PS00022">
    <property type="entry name" value="EGF_1"/>
    <property type="match status" value="2"/>
</dbReference>
<feature type="disulfide bond" evidence="4">
    <location>
        <begin position="205"/>
        <end position="215"/>
    </location>
</feature>
<evidence type="ECO:0000259" key="5">
    <source>
        <dbReference type="PROSITE" id="PS50026"/>
    </source>
</evidence>
<comment type="caution">
    <text evidence="4">Lacks conserved residue(s) required for the propagation of feature annotation.</text>
</comment>
<accession>A0A8K1CPX8</accession>
<protein>
    <recommendedName>
        <fullName evidence="5">EGF-like domain-containing protein</fullName>
    </recommendedName>
</protein>
<keyword evidence="1 4" id="KW-0245">EGF-like domain</keyword>
<proteinExistence type="predicted"/>
<dbReference type="PANTHER" id="PTHR11219:SF69">
    <property type="entry name" value="TENEURIN-A"/>
    <property type="match status" value="1"/>
</dbReference>
<dbReference type="AlphaFoldDB" id="A0A8K1CPX8"/>
<dbReference type="PANTHER" id="PTHR11219">
    <property type="entry name" value="TENEURIN AND N-ACETYLGLUCOSAMINE-1-PHOSPHODIESTER ALPHA-N-ACETYLGLUCOSAMINIDASE"/>
    <property type="match status" value="1"/>
</dbReference>
<comment type="caution">
    <text evidence="6">The sequence shown here is derived from an EMBL/GenBank/DDBJ whole genome shotgun (WGS) entry which is preliminary data.</text>
</comment>
<reference evidence="6" key="1">
    <citation type="submission" date="2019-03" db="EMBL/GenBank/DDBJ databases">
        <title>Long read genome sequence of the mycoparasitic Pythium oligandrum ATCC 38472 isolated from sugarbeet rhizosphere.</title>
        <authorList>
            <person name="Gaulin E."/>
        </authorList>
    </citation>
    <scope>NUCLEOTIDE SEQUENCE</scope>
    <source>
        <strain evidence="6">ATCC 38472_TT</strain>
    </source>
</reference>
<feature type="domain" description="EGF-like" evidence="5">
    <location>
        <begin position="201"/>
        <end position="234"/>
    </location>
</feature>
<dbReference type="PROSITE" id="PS50026">
    <property type="entry name" value="EGF_3"/>
    <property type="match status" value="1"/>
</dbReference>
<dbReference type="EMBL" id="SPLM01000004">
    <property type="protein sequence ID" value="TMW67627.1"/>
    <property type="molecule type" value="Genomic_DNA"/>
</dbReference>
<evidence type="ECO:0000313" key="7">
    <source>
        <dbReference type="Proteomes" id="UP000794436"/>
    </source>
</evidence>
<keyword evidence="2" id="KW-0677">Repeat</keyword>
<dbReference type="InterPro" id="IPR013111">
    <property type="entry name" value="EGF_extracell"/>
</dbReference>
<dbReference type="InterPro" id="IPR000742">
    <property type="entry name" value="EGF"/>
</dbReference>
<organism evidence="6 7">
    <name type="scientific">Pythium oligandrum</name>
    <name type="common">Mycoparasitic fungus</name>
    <dbReference type="NCBI Taxonomy" id="41045"/>
    <lineage>
        <taxon>Eukaryota</taxon>
        <taxon>Sar</taxon>
        <taxon>Stramenopiles</taxon>
        <taxon>Oomycota</taxon>
        <taxon>Peronosporomycetes</taxon>
        <taxon>Pythiales</taxon>
        <taxon>Pythiaceae</taxon>
        <taxon>Pythium</taxon>
    </lineage>
</organism>
<evidence type="ECO:0000256" key="2">
    <source>
        <dbReference type="ARBA" id="ARBA00022737"/>
    </source>
</evidence>
<dbReference type="InterPro" id="IPR051216">
    <property type="entry name" value="Teneurin"/>
</dbReference>
<gene>
    <name evidence="6" type="ORF">Poli38472_011247</name>
</gene>
<dbReference type="Gene3D" id="2.10.25.10">
    <property type="entry name" value="Laminin"/>
    <property type="match status" value="2"/>
</dbReference>